<evidence type="ECO:0000313" key="4">
    <source>
        <dbReference type="Proteomes" id="UP000035068"/>
    </source>
</evidence>
<dbReference type="InterPro" id="IPR028098">
    <property type="entry name" value="Glyco_trans_4-like_N"/>
</dbReference>
<dbReference type="AlphaFoldDB" id="A0A0C2DPV5"/>
<dbReference type="PANTHER" id="PTHR45947:SF3">
    <property type="entry name" value="SULFOQUINOVOSYL TRANSFERASE SQD2"/>
    <property type="match status" value="1"/>
</dbReference>
<name>A0A0C2DPV5_9BACT</name>
<accession>A0A0C2DPV5</accession>
<gene>
    <name evidence="3" type="ORF">GFER_16680</name>
</gene>
<proteinExistence type="predicted"/>
<dbReference type="EMBL" id="JWJD01000011">
    <property type="protein sequence ID" value="KIH75419.1"/>
    <property type="molecule type" value="Genomic_DNA"/>
</dbReference>
<protein>
    <submittedName>
        <fullName evidence="3">Glycosyl transferase family 1</fullName>
    </submittedName>
</protein>
<dbReference type="Proteomes" id="UP000035068">
    <property type="component" value="Unassembled WGS sequence"/>
</dbReference>
<dbReference type="Gene3D" id="3.40.50.2000">
    <property type="entry name" value="Glycogen Phosphorylase B"/>
    <property type="match status" value="2"/>
</dbReference>
<dbReference type="PANTHER" id="PTHR45947">
    <property type="entry name" value="SULFOQUINOVOSYL TRANSFERASE SQD2"/>
    <property type="match status" value="1"/>
</dbReference>
<dbReference type="InterPro" id="IPR050194">
    <property type="entry name" value="Glycosyltransferase_grp1"/>
</dbReference>
<dbReference type="Pfam" id="PF00534">
    <property type="entry name" value="Glycos_transf_1"/>
    <property type="match status" value="1"/>
</dbReference>
<reference evidence="3 4" key="1">
    <citation type="submission" date="2014-12" db="EMBL/GenBank/DDBJ databases">
        <title>Genomes of Geoalkalibacter ferrihydriticus and Geoalkalibacter subterraneus, two haloalkaliphilic metal-reducing members of the Geobacteraceae.</title>
        <authorList>
            <person name="Badalamenti J.P."/>
            <person name="Torres C.I."/>
            <person name="Krajmalnik-Brown R."/>
            <person name="Bond D.R."/>
        </authorList>
    </citation>
    <scope>NUCLEOTIDE SEQUENCE [LARGE SCALE GENOMIC DNA]</scope>
    <source>
        <strain evidence="3 4">DSM 17813</strain>
    </source>
</reference>
<feature type="domain" description="Glycosyltransferase subfamily 4-like N-terminal" evidence="2">
    <location>
        <begin position="31"/>
        <end position="185"/>
    </location>
</feature>
<organism evidence="3 4">
    <name type="scientific">Geoalkalibacter ferrihydriticus DSM 17813</name>
    <dbReference type="NCBI Taxonomy" id="1121915"/>
    <lineage>
        <taxon>Bacteria</taxon>
        <taxon>Pseudomonadati</taxon>
        <taxon>Thermodesulfobacteriota</taxon>
        <taxon>Desulfuromonadia</taxon>
        <taxon>Desulfuromonadales</taxon>
        <taxon>Geoalkalibacteraceae</taxon>
        <taxon>Geoalkalibacter</taxon>
    </lineage>
</organism>
<comment type="caution">
    <text evidence="3">The sequence shown here is derived from an EMBL/GenBank/DDBJ whole genome shotgun (WGS) entry which is preliminary data.</text>
</comment>
<evidence type="ECO:0000259" key="1">
    <source>
        <dbReference type="Pfam" id="PF00534"/>
    </source>
</evidence>
<dbReference type="SUPFAM" id="SSF53756">
    <property type="entry name" value="UDP-Glycosyltransferase/glycogen phosphorylase"/>
    <property type="match status" value="1"/>
</dbReference>
<evidence type="ECO:0000313" key="3">
    <source>
        <dbReference type="EMBL" id="KIH75419.1"/>
    </source>
</evidence>
<feature type="domain" description="Glycosyl transferase family 1" evidence="1">
    <location>
        <begin position="220"/>
        <end position="376"/>
    </location>
</feature>
<dbReference type="CDD" id="cd03794">
    <property type="entry name" value="GT4_WbuB-like"/>
    <property type="match status" value="1"/>
</dbReference>
<evidence type="ECO:0000259" key="2">
    <source>
        <dbReference type="Pfam" id="PF13579"/>
    </source>
</evidence>
<sequence length="400" mass="44819">MKILLLSFYYSPDLSAGSFRTTALVHALLEQLPEGAEIDLITTLPNRYQSFSSEAPEEEAHDCLRIRRVKLPAHQSGMGDQTKAFMAFAKKVLELTRAEDYALVYGTSSRLMTAALSAYVARKKSARLYLDIRDIFVDTIKDVLPKKAALAAKPVFSGLERWTMNRADKINLVSAGFADYFQQRYPGKELSFFTNGIDDVFIAAGKEIHEGEPQRGAALQEPVTVLYAGNMGEGQGLHAIIPELANRLDGKVKFRLVGDGGRRARLEQRLAEFECRNVEVVPPVKREQLLVEYRNADILFLHLNDYDAFRKVLPSKLFEYAALGKPVWAGVAGYAAEFVQAEIGNAAVFDPCDVEAAVQSFDTLKLENVQRTGFIEKYARDNIMRTMAEDVLSLLRDRRH</sequence>
<dbReference type="RefSeq" id="WP_040101180.1">
    <property type="nucleotide sequence ID" value="NZ_JWJD01000011.1"/>
</dbReference>
<dbReference type="GO" id="GO:0016758">
    <property type="term" value="F:hexosyltransferase activity"/>
    <property type="evidence" value="ECO:0007669"/>
    <property type="project" value="TreeGrafter"/>
</dbReference>
<keyword evidence="3" id="KW-0808">Transferase</keyword>
<dbReference type="InterPro" id="IPR001296">
    <property type="entry name" value="Glyco_trans_1"/>
</dbReference>
<dbReference type="Pfam" id="PF13579">
    <property type="entry name" value="Glyco_trans_4_4"/>
    <property type="match status" value="1"/>
</dbReference>
<keyword evidence="4" id="KW-1185">Reference proteome</keyword>